<keyword evidence="2" id="KW-0430">Lectin</keyword>
<keyword evidence="6" id="KW-1185">Reference proteome</keyword>
<dbReference type="PIRSF" id="PIRSF002690">
    <property type="entry name" value="L-type_lectin_plant"/>
    <property type="match status" value="1"/>
</dbReference>
<protein>
    <recommendedName>
        <fullName evidence="4">Legume lectin domain-containing protein</fullName>
    </recommendedName>
</protein>
<dbReference type="Proteomes" id="UP001190926">
    <property type="component" value="Unassembled WGS sequence"/>
</dbReference>
<evidence type="ECO:0000256" key="1">
    <source>
        <dbReference type="ARBA" id="ARBA00007606"/>
    </source>
</evidence>
<dbReference type="PANTHER" id="PTHR32401">
    <property type="entry name" value="CONCANAVALIN A-LIKE LECTIN FAMILY PROTEIN"/>
    <property type="match status" value="1"/>
</dbReference>
<feature type="signal peptide" evidence="3">
    <location>
        <begin position="1"/>
        <end position="30"/>
    </location>
</feature>
<dbReference type="PANTHER" id="PTHR32401:SF49">
    <property type="entry name" value="OS10G0129200 PROTEIN"/>
    <property type="match status" value="1"/>
</dbReference>
<organism evidence="5 6">
    <name type="scientific">Perilla frutescens var. hirtella</name>
    <name type="common">Perilla citriodora</name>
    <name type="synonym">Perilla setoyensis</name>
    <dbReference type="NCBI Taxonomy" id="608512"/>
    <lineage>
        <taxon>Eukaryota</taxon>
        <taxon>Viridiplantae</taxon>
        <taxon>Streptophyta</taxon>
        <taxon>Embryophyta</taxon>
        <taxon>Tracheophyta</taxon>
        <taxon>Spermatophyta</taxon>
        <taxon>Magnoliopsida</taxon>
        <taxon>eudicotyledons</taxon>
        <taxon>Gunneridae</taxon>
        <taxon>Pentapetalae</taxon>
        <taxon>asterids</taxon>
        <taxon>lamiids</taxon>
        <taxon>Lamiales</taxon>
        <taxon>Lamiaceae</taxon>
        <taxon>Nepetoideae</taxon>
        <taxon>Elsholtzieae</taxon>
        <taxon>Perilla</taxon>
    </lineage>
</organism>
<keyword evidence="3" id="KW-0732">Signal</keyword>
<dbReference type="Pfam" id="PF00139">
    <property type="entry name" value="Lectin_legB"/>
    <property type="match status" value="1"/>
</dbReference>
<comment type="similarity">
    <text evidence="1">Belongs to the leguminous lectin family.</text>
</comment>
<reference evidence="5 6" key="1">
    <citation type="journal article" date="2021" name="Nat. Commun.">
        <title>Incipient diploidization of the medicinal plant Perilla within 10,000 years.</title>
        <authorList>
            <person name="Zhang Y."/>
            <person name="Shen Q."/>
            <person name="Leng L."/>
            <person name="Zhang D."/>
            <person name="Chen S."/>
            <person name="Shi Y."/>
            <person name="Ning Z."/>
            <person name="Chen S."/>
        </authorList>
    </citation>
    <scope>NUCLEOTIDE SEQUENCE [LARGE SCALE GENOMIC DNA]</scope>
    <source>
        <strain evidence="6">cv. PC099</strain>
    </source>
</reference>
<feature type="domain" description="Legume lectin" evidence="4">
    <location>
        <begin position="35"/>
        <end position="262"/>
    </location>
</feature>
<dbReference type="AlphaFoldDB" id="A0AAD4NZ13"/>
<evidence type="ECO:0000313" key="6">
    <source>
        <dbReference type="Proteomes" id="UP001190926"/>
    </source>
</evidence>
<dbReference type="EMBL" id="SDAM02005225">
    <property type="protein sequence ID" value="KAH6819912.1"/>
    <property type="molecule type" value="Genomic_DNA"/>
</dbReference>
<dbReference type="InterPro" id="IPR013320">
    <property type="entry name" value="ConA-like_dom_sf"/>
</dbReference>
<evidence type="ECO:0000256" key="2">
    <source>
        <dbReference type="ARBA" id="ARBA00022734"/>
    </source>
</evidence>
<dbReference type="InterPro" id="IPR050258">
    <property type="entry name" value="Leguminous_Lectin"/>
</dbReference>
<dbReference type="CDD" id="cd06899">
    <property type="entry name" value="lectin_legume_LecRK_Arcelin_ConA"/>
    <property type="match status" value="1"/>
</dbReference>
<dbReference type="SUPFAM" id="SSF49899">
    <property type="entry name" value="Concanavalin A-like lectins/glucanases"/>
    <property type="match status" value="1"/>
</dbReference>
<sequence>MANFLQTLIPLLSSVALLLALTTAPSPARAQGDSTSFTYDFYGSQPTTLTYQGDAHFPSDTTYLRLTKTDSSGRPATYSAGRILYSNPVKFWESGAQADFETTLKFIIKPNSGDSNPADGLAFFIAPVGSTMGEAGGRFGIFDSSGEGPNIFAVEFDIYYNSGMDPNYRHVGIDIESMKSSNVTEVDDAILGQEVTALIDYKEATKLIRVQVTAGSKRFEVSYVYDLSKILDQQVQVGISAATGGQVAVHDVVSWYFTSTLVHLQAGREEEEGYIRQYV</sequence>
<name>A0AAD4NZ13_PERFH</name>
<dbReference type="InterPro" id="IPR001220">
    <property type="entry name" value="Legume_lectin_dom"/>
</dbReference>
<evidence type="ECO:0000313" key="5">
    <source>
        <dbReference type="EMBL" id="KAH6819912.1"/>
    </source>
</evidence>
<dbReference type="Gene3D" id="2.60.120.200">
    <property type="match status" value="1"/>
</dbReference>
<dbReference type="GO" id="GO:0030246">
    <property type="term" value="F:carbohydrate binding"/>
    <property type="evidence" value="ECO:0007669"/>
    <property type="project" value="UniProtKB-KW"/>
</dbReference>
<evidence type="ECO:0000259" key="4">
    <source>
        <dbReference type="Pfam" id="PF00139"/>
    </source>
</evidence>
<feature type="chain" id="PRO_5042279815" description="Legume lectin domain-containing protein" evidence="3">
    <location>
        <begin position="31"/>
        <end position="279"/>
    </location>
</feature>
<evidence type="ECO:0000256" key="3">
    <source>
        <dbReference type="SAM" id="SignalP"/>
    </source>
</evidence>
<gene>
    <name evidence="5" type="ORF">C2S53_014556</name>
</gene>
<dbReference type="InterPro" id="IPR016363">
    <property type="entry name" value="L-lectin"/>
</dbReference>
<comment type="caution">
    <text evidence="5">The sequence shown here is derived from an EMBL/GenBank/DDBJ whole genome shotgun (WGS) entry which is preliminary data.</text>
</comment>
<accession>A0AAD4NZ13</accession>
<proteinExistence type="inferred from homology"/>